<dbReference type="AlphaFoldDB" id="A0A553QZV2"/>
<dbReference type="OrthoDB" id="9907969at2759"/>
<reference evidence="1 2" key="1">
    <citation type="journal article" date="2019" name="Sci. Data">
        <title>Hybrid genome assembly and annotation of Danionella translucida.</title>
        <authorList>
            <person name="Kadobianskyi M."/>
            <person name="Schulze L."/>
            <person name="Schuelke M."/>
            <person name="Judkewitz B."/>
        </authorList>
    </citation>
    <scope>NUCLEOTIDE SEQUENCE [LARGE SCALE GENOMIC DNA]</scope>
    <source>
        <strain evidence="1 2">Bolton</strain>
    </source>
</reference>
<gene>
    <name evidence="1" type="ORF">DNTS_026151</name>
</gene>
<protein>
    <submittedName>
        <fullName evidence="1">Uncharacterized protein</fullName>
    </submittedName>
</protein>
<dbReference type="STRING" id="623744.A0A553QZV2"/>
<evidence type="ECO:0000313" key="1">
    <source>
        <dbReference type="EMBL" id="TRY95493.1"/>
    </source>
</evidence>
<name>A0A553QZV2_9TELE</name>
<dbReference type="EMBL" id="SRMA01025361">
    <property type="protein sequence ID" value="TRY95493.1"/>
    <property type="molecule type" value="Genomic_DNA"/>
</dbReference>
<feature type="non-terminal residue" evidence="1">
    <location>
        <position position="1"/>
    </location>
</feature>
<organism evidence="1 2">
    <name type="scientific">Danionella cerebrum</name>
    <dbReference type="NCBI Taxonomy" id="2873325"/>
    <lineage>
        <taxon>Eukaryota</taxon>
        <taxon>Metazoa</taxon>
        <taxon>Chordata</taxon>
        <taxon>Craniata</taxon>
        <taxon>Vertebrata</taxon>
        <taxon>Euteleostomi</taxon>
        <taxon>Actinopterygii</taxon>
        <taxon>Neopterygii</taxon>
        <taxon>Teleostei</taxon>
        <taxon>Ostariophysi</taxon>
        <taxon>Cypriniformes</taxon>
        <taxon>Danionidae</taxon>
        <taxon>Danioninae</taxon>
        <taxon>Danionella</taxon>
    </lineage>
</organism>
<proteinExistence type="predicted"/>
<evidence type="ECO:0000313" key="2">
    <source>
        <dbReference type="Proteomes" id="UP000316079"/>
    </source>
</evidence>
<sequence>IPTLSSLGRSVASSHHCGGEGIEELSTEYMSCSLIRELAELQEELEENPATFSSPSSACSAMLIYVLRAGSNVAVLPVNKHKPWIETSYHGVITENMDTVLLDPPLVALDKDAPVPFADGFLLGFECRMFSSAVKISMGSIEMGQDIKEGSAHQSLLSSGGTEIQTEICSHPAKSSPSIFFPSTVAWPLCARSDSPLMKHNAKVKSKGFVYNWQVIPGGPQTQHVNITT</sequence>
<keyword evidence="2" id="KW-1185">Reference proteome</keyword>
<dbReference type="Proteomes" id="UP000316079">
    <property type="component" value="Unassembled WGS sequence"/>
</dbReference>
<accession>A0A553QZV2</accession>
<comment type="caution">
    <text evidence="1">The sequence shown here is derived from an EMBL/GenBank/DDBJ whole genome shotgun (WGS) entry which is preliminary data.</text>
</comment>